<dbReference type="AlphaFoldDB" id="A0A2H1IT34"/>
<dbReference type="InterPro" id="IPR003737">
    <property type="entry name" value="GlcNAc_PI_deacetylase-related"/>
</dbReference>
<dbReference type="RefSeq" id="WP_101583481.1">
    <property type="nucleotide sequence ID" value="NZ_BJME01000002.1"/>
</dbReference>
<dbReference type="Gene3D" id="3.40.50.10320">
    <property type="entry name" value="LmbE-like"/>
    <property type="match status" value="1"/>
</dbReference>
<comment type="caution">
    <text evidence="2">The sequence shown here is derived from an EMBL/GenBank/DDBJ whole genome shotgun (WGS) entry which is preliminary data.</text>
</comment>
<dbReference type="EMBL" id="FXZB01000010">
    <property type="protein sequence ID" value="SMX78379.1"/>
    <property type="molecule type" value="Genomic_DNA"/>
</dbReference>
<dbReference type="InterPro" id="IPR024078">
    <property type="entry name" value="LmbE-like_dom_sf"/>
</dbReference>
<sequence>MKTEYSRALVIAPHPDDEVLGAGGTMAALAAHGCEVHVLVASQDMPPLYLADTAEKIRAEAQRAHAALEVKTTEFLPHPSVELARMGVAELNSGIQEAVDRLQPDLVLASFPDRHLDHKAVFEAAMVATRPVGSGLGIATVALYETISETHWNAPHIEADFTPDWFIDISDHIDAKLSAFSAYASQVQDYPGPRSLRALEALATFRGSQVSLEFAESFHTVRRITRAESWRNA</sequence>
<dbReference type="Pfam" id="PF02585">
    <property type="entry name" value="PIG-L"/>
    <property type="match status" value="1"/>
</dbReference>
<gene>
    <name evidence="2" type="ORF">BAUR9175_01668</name>
</gene>
<dbReference type="GO" id="GO:0016811">
    <property type="term" value="F:hydrolase activity, acting on carbon-nitrogen (but not peptide) bonds, in linear amides"/>
    <property type="evidence" value="ECO:0007669"/>
    <property type="project" value="TreeGrafter"/>
</dbReference>
<protein>
    <submittedName>
        <fullName evidence="2">N-acetylglucosaminyl deacetylase, LmbE family</fullName>
    </submittedName>
</protein>
<evidence type="ECO:0000313" key="3">
    <source>
        <dbReference type="Proteomes" id="UP000234525"/>
    </source>
</evidence>
<proteinExistence type="predicted"/>
<evidence type="ECO:0000313" key="2">
    <source>
        <dbReference type="EMBL" id="SMX78379.1"/>
    </source>
</evidence>
<dbReference type="PANTHER" id="PTHR12993:SF11">
    <property type="entry name" value="N-ACETYLGLUCOSAMINYL-PHOSPHATIDYLINOSITOL DE-N-ACETYLASE"/>
    <property type="match status" value="1"/>
</dbReference>
<evidence type="ECO:0000256" key="1">
    <source>
        <dbReference type="ARBA" id="ARBA00022833"/>
    </source>
</evidence>
<dbReference type="Proteomes" id="UP000234525">
    <property type="component" value="Unassembled WGS sequence"/>
</dbReference>
<dbReference type="PANTHER" id="PTHR12993">
    <property type="entry name" value="N-ACETYLGLUCOSAMINYL-PHOSPHATIDYLINOSITOL DE-N-ACETYLASE-RELATED"/>
    <property type="match status" value="1"/>
</dbReference>
<organism evidence="2 3">
    <name type="scientific">Brevibacterium aurantiacum</name>
    <dbReference type="NCBI Taxonomy" id="273384"/>
    <lineage>
        <taxon>Bacteria</taxon>
        <taxon>Bacillati</taxon>
        <taxon>Actinomycetota</taxon>
        <taxon>Actinomycetes</taxon>
        <taxon>Micrococcales</taxon>
        <taxon>Brevibacteriaceae</taxon>
        <taxon>Brevibacterium</taxon>
    </lineage>
</organism>
<dbReference type="GO" id="GO:0016137">
    <property type="term" value="P:glycoside metabolic process"/>
    <property type="evidence" value="ECO:0007669"/>
    <property type="project" value="UniProtKB-ARBA"/>
</dbReference>
<reference evidence="2" key="1">
    <citation type="submission" date="2017-03" db="EMBL/GenBank/DDBJ databases">
        <authorList>
            <person name="Monnet C."/>
        </authorList>
    </citation>
    <scope>NUCLEOTIDE SEQUENCE [LARGE SCALE GENOMIC DNA]</scope>
    <source>
        <strain evidence="2">ATCC 9175</strain>
    </source>
</reference>
<keyword evidence="1" id="KW-0862">Zinc</keyword>
<keyword evidence="3" id="KW-1185">Reference proteome</keyword>
<name>A0A2H1IT34_BREAU</name>
<dbReference type="SUPFAM" id="SSF102588">
    <property type="entry name" value="LmbE-like"/>
    <property type="match status" value="1"/>
</dbReference>
<accession>A0A2H1IT34</accession>